<sequence>MKKVLSTLSLFGCIMLSLTARAQQVKTYIGISAGVMNPYSEFKQADYGTTTSPNNKAGFAKKGPVFAIDGAYYFYKNLAIAGLVSFQDQGQLNSDDETNLSNGYRENFGSYQSTVTASNRYHNINALLGPQYTFTYKGFNLDLRAMAGVVKSLSTPEIKVYLTNYNGQQIESFTQSSSKSTAFAYAGSVGLRYNFGKVIGIALRENYVATPTGVAITTSERNTNTGRLVTNQRISEFQTTLGLIINLKTTEK</sequence>
<dbReference type="Proteomes" id="UP000503278">
    <property type="component" value="Chromosome"/>
</dbReference>
<evidence type="ECO:0000313" key="4">
    <source>
        <dbReference type="EMBL" id="QJD94616.1"/>
    </source>
</evidence>
<organism evidence="4 5">
    <name type="scientific">Mucilaginibacter robiniae</name>
    <dbReference type="NCBI Taxonomy" id="2728022"/>
    <lineage>
        <taxon>Bacteria</taxon>
        <taxon>Pseudomonadati</taxon>
        <taxon>Bacteroidota</taxon>
        <taxon>Sphingobacteriia</taxon>
        <taxon>Sphingobacteriales</taxon>
        <taxon>Sphingobacteriaceae</taxon>
        <taxon>Mucilaginibacter</taxon>
    </lineage>
</organism>
<evidence type="ECO:0000256" key="2">
    <source>
        <dbReference type="SAM" id="SignalP"/>
    </source>
</evidence>
<feature type="domain" description="Outer membrane protein beta-barrel" evidence="3">
    <location>
        <begin position="10"/>
        <end position="210"/>
    </location>
</feature>
<name>A0A7L5E2P4_9SPHI</name>
<evidence type="ECO:0000313" key="5">
    <source>
        <dbReference type="Proteomes" id="UP000503278"/>
    </source>
</evidence>
<dbReference type="InterPro" id="IPR027385">
    <property type="entry name" value="Beta-barrel_OMP"/>
</dbReference>
<accession>A0A7L5E2P4</accession>
<protein>
    <submittedName>
        <fullName evidence="4">Outer membrane beta-barrel protein</fullName>
    </submittedName>
</protein>
<dbReference type="EMBL" id="CP051682">
    <property type="protein sequence ID" value="QJD94616.1"/>
    <property type="molecule type" value="Genomic_DNA"/>
</dbReference>
<evidence type="ECO:0000259" key="3">
    <source>
        <dbReference type="Pfam" id="PF13505"/>
    </source>
</evidence>
<dbReference type="KEGG" id="mrob:HH214_01360"/>
<evidence type="ECO:0000256" key="1">
    <source>
        <dbReference type="ARBA" id="ARBA00022729"/>
    </source>
</evidence>
<dbReference type="RefSeq" id="WP_169605633.1">
    <property type="nucleotide sequence ID" value="NZ_CP051682.1"/>
</dbReference>
<proteinExistence type="predicted"/>
<feature type="chain" id="PRO_5029653370" evidence="2">
    <location>
        <begin position="23"/>
        <end position="252"/>
    </location>
</feature>
<feature type="signal peptide" evidence="2">
    <location>
        <begin position="1"/>
        <end position="22"/>
    </location>
</feature>
<dbReference type="AlphaFoldDB" id="A0A7L5E2P4"/>
<keyword evidence="5" id="KW-1185">Reference proteome</keyword>
<keyword evidence="1 2" id="KW-0732">Signal</keyword>
<gene>
    <name evidence="4" type="ORF">HH214_01360</name>
</gene>
<dbReference type="Pfam" id="PF13505">
    <property type="entry name" value="OMP_b-brl"/>
    <property type="match status" value="1"/>
</dbReference>
<reference evidence="4 5" key="1">
    <citation type="submission" date="2020-04" db="EMBL/GenBank/DDBJ databases">
        <title>Genome sequencing of novel species.</title>
        <authorList>
            <person name="Heo J."/>
            <person name="Kim S.-J."/>
            <person name="Kim J.-S."/>
            <person name="Hong S.-B."/>
            <person name="Kwon S.-W."/>
        </authorList>
    </citation>
    <scope>NUCLEOTIDE SEQUENCE [LARGE SCALE GENOMIC DNA]</scope>
    <source>
        <strain evidence="4 5">F39-2</strain>
    </source>
</reference>